<evidence type="ECO:0000313" key="1">
    <source>
        <dbReference type="EMBL" id="GIY91799.1"/>
    </source>
</evidence>
<dbReference type="EMBL" id="BPLR01017460">
    <property type="protein sequence ID" value="GIY91799.1"/>
    <property type="molecule type" value="Genomic_DNA"/>
</dbReference>
<reference evidence="1 2" key="1">
    <citation type="submission" date="2021-06" db="EMBL/GenBank/DDBJ databases">
        <title>Caerostris extrusa draft genome.</title>
        <authorList>
            <person name="Kono N."/>
            <person name="Arakawa K."/>
        </authorList>
    </citation>
    <scope>NUCLEOTIDE SEQUENCE [LARGE SCALE GENOMIC DNA]</scope>
</reference>
<dbReference type="AlphaFoldDB" id="A0AAV4XCV2"/>
<gene>
    <name evidence="1" type="ORF">CEXT_796871</name>
</gene>
<protein>
    <submittedName>
        <fullName evidence="1">Uncharacterized protein</fullName>
    </submittedName>
</protein>
<dbReference type="Proteomes" id="UP001054945">
    <property type="component" value="Unassembled WGS sequence"/>
</dbReference>
<accession>A0AAV4XCV2</accession>
<comment type="caution">
    <text evidence="1">The sequence shown here is derived from an EMBL/GenBank/DDBJ whole genome shotgun (WGS) entry which is preliminary data.</text>
</comment>
<organism evidence="1 2">
    <name type="scientific">Caerostris extrusa</name>
    <name type="common">Bark spider</name>
    <name type="synonym">Caerostris bankana</name>
    <dbReference type="NCBI Taxonomy" id="172846"/>
    <lineage>
        <taxon>Eukaryota</taxon>
        <taxon>Metazoa</taxon>
        <taxon>Ecdysozoa</taxon>
        <taxon>Arthropoda</taxon>
        <taxon>Chelicerata</taxon>
        <taxon>Arachnida</taxon>
        <taxon>Araneae</taxon>
        <taxon>Araneomorphae</taxon>
        <taxon>Entelegynae</taxon>
        <taxon>Araneoidea</taxon>
        <taxon>Araneidae</taxon>
        <taxon>Caerostris</taxon>
    </lineage>
</organism>
<sequence length="84" mass="9756">MELMSYKIECLLIPNDTVYNQAVRGVKNEVSGPRVLNRKAPWAFFIGGRGHDIHEPFLKVIASMCIIYRRKTIKLRENHTEMLP</sequence>
<evidence type="ECO:0000313" key="2">
    <source>
        <dbReference type="Proteomes" id="UP001054945"/>
    </source>
</evidence>
<proteinExistence type="predicted"/>
<name>A0AAV4XCV2_CAEEX</name>
<keyword evidence="2" id="KW-1185">Reference proteome</keyword>